<dbReference type="EMBL" id="AP019755">
    <property type="protein sequence ID" value="BBL35202.1"/>
    <property type="molecule type" value="Genomic_DNA"/>
</dbReference>
<protein>
    <submittedName>
        <fullName evidence="1">Uncharacterized protein</fullName>
    </submittedName>
</protein>
<sequence length="106" mass="11807">MGLFLLSLLFAEYFSNSNFVNGPLLAKNITYFSVTHIGQWITLSGIDSLLPEVSGHFGVDVHAVNQAKLLMNPSVLSPYQFGIVRVVLIQNRIVKHDITMQGRPHL</sequence>
<evidence type="ECO:0000313" key="2">
    <source>
        <dbReference type="Proteomes" id="UP000316473"/>
    </source>
</evidence>
<accession>A0A4Y1YM34</accession>
<proteinExistence type="predicted"/>
<organism evidence="1 2">
    <name type="scientific">Nitrosomonas stercoris</name>
    <dbReference type="NCBI Taxonomy" id="1444684"/>
    <lineage>
        <taxon>Bacteria</taxon>
        <taxon>Pseudomonadati</taxon>
        <taxon>Pseudomonadota</taxon>
        <taxon>Betaproteobacteria</taxon>
        <taxon>Nitrosomonadales</taxon>
        <taxon>Nitrosomonadaceae</taxon>
        <taxon>Nitrosomonas</taxon>
    </lineage>
</organism>
<reference evidence="1 2" key="1">
    <citation type="submission" date="2019-06" db="EMBL/GenBank/DDBJ databases">
        <title>Nitrosomonas stercoris KYUHI-S whole genome shotgun sequence.</title>
        <authorList>
            <person name="Nakagawa T."/>
            <person name="Tsuchiya Y."/>
            <person name="Takahashi R."/>
        </authorList>
    </citation>
    <scope>NUCLEOTIDE SEQUENCE [LARGE SCALE GENOMIC DNA]</scope>
    <source>
        <strain evidence="1 2">KYUHI-S</strain>
    </source>
</reference>
<dbReference type="AlphaFoldDB" id="A0A4Y1YM34"/>
<dbReference type="KEGG" id="nst:Nstercoris_01464"/>
<dbReference type="Proteomes" id="UP000316473">
    <property type="component" value="Chromosome"/>
</dbReference>
<gene>
    <name evidence="1" type="ORF">Nstercoris_01464</name>
</gene>
<name>A0A4Y1YM34_9PROT</name>
<evidence type="ECO:0000313" key="1">
    <source>
        <dbReference type="EMBL" id="BBL35202.1"/>
    </source>
</evidence>
<keyword evidence="2" id="KW-1185">Reference proteome</keyword>